<dbReference type="PANTHER" id="PTHR46390">
    <property type="entry name" value="MANNOSE-1-PHOSPHATE GUANYLYLTRANSFERASE"/>
    <property type="match status" value="1"/>
</dbReference>
<accession>A0A1W2BLN5</accession>
<protein>
    <submittedName>
        <fullName evidence="2 4">Mannose-6-phosphate isomerase</fullName>
    </submittedName>
    <submittedName>
        <fullName evidence="3">Phosphomannose isomerase type II C-terminal cupin domain</fullName>
    </submittedName>
</protein>
<sequence>MTDLPDPREDMFVSERPWGSFQQFTFNEPTTVKVITVEPGQRLSLQTHALRAEFWQVLDGPIDVTVGERTWSAQPGEQVWIPVGTRHRMGNSAEVPGRVLEVGYGEFDEADIVRLEDDYQR</sequence>
<dbReference type="Proteomes" id="UP000182938">
    <property type="component" value="Chromosome"/>
</dbReference>
<dbReference type="OrthoDB" id="9806359at2"/>
<accession>A0A1L3MDF4</accession>
<dbReference type="KEGG" id="jte:ASJ30_01540"/>
<gene>
    <name evidence="2" type="ORF">ASJ30_01540</name>
    <name evidence="3" type="ORF">IGS73_01540</name>
    <name evidence="4" type="ORF">SAMN06296429_108133</name>
</gene>
<dbReference type="EMBL" id="CP062789">
    <property type="protein sequence ID" value="QOK23149.1"/>
    <property type="molecule type" value="Genomic_DNA"/>
</dbReference>
<keyword evidence="2" id="KW-0413">Isomerase</keyword>
<reference evidence="3 7" key="3">
    <citation type="submission" date="2020-10" db="EMBL/GenBank/DDBJ databases">
        <title>Janibacter indicus TT2 genome sequence.</title>
        <authorList>
            <person name="Lee K."/>
            <person name="Ganzorig M."/>
        </authorList>
    </citation>
    <scope>NUCLEOTIDE SEQUENCE [LARGE SCALE GENOMIC DNA]</scope>
    <source>
        <strain evidence="3 7">TT2</strain>
    </source>
</reference>
<reference evidence="2 5" key="1">
    <citation type="submission" date="2015-11" db="EMBL/GenBank/DDBJ databases">
        <authorList>
            <person name="Zhang Y."/>
            <person name="Guo Z."/>
        </authorList>
    </citation>
    <scope>NUCLEOTIDE SEQUENCE [LARGE SCALE GENOMIC DNA]</scope>
    <source>
        <strain evidence="2 5">YFY001</strain>
    </source>
</reference>
<dbReference type="InterPro" id="IPR001538">
    <property type="entry name" value="Man6P_isomerase-2_C"/>
</dbReference>
<dbReference type="PANTHER" id="PTHR46390:SF1">
    <property type="entry name" value="MANNOSE-1-PHOSPHATE GUANYLYLTRANSFERASE"/>
    <property type="match status" value="1"/>
</dbReference>
<reference evidence="4 6" key="2">
    <citation type="submission" date="2017-04" db="EMBL/GenBank/DDBJ databases">
        <authorList>
            <person name="Afonso C.L."/>
            <person name="Miller P.J."/>
            <person name="Scott M.A."/>
            <person name="Spackman E."/>
            <person name="Goraichik I."/>
            <person name="Dimitrov K.M."/>
            <person name="Suarez D.L."/>
            <person name="Swayne D.E."/>
        </authorList>
    </citation>
    <scope>NUCLEOTIDE SEQUENCE [LARGE SCALE GENOMIC DNA]</scope>
    <source>
        <strain evidence="4 6">CGMCC 1.12511</strain>
    </source>
</reference>
<evidence type="ECO:0000313" key="6">
    <source>
        <dbReference type="Proteomes" id="UP000192634"/>
    </source>
</evidence>
<dbReference type="Pfam" id="PF01050">
    <property type="entry name" value="MannoseP_isomer"/>
    <property type="match status" value="1"/>
</dbReference>
<feature type="domain" description="Mannose-6-phosphate isomerase type II C-terminal" evidence="1">
    <location>
        <begin position="15"/>
        <end position="117"/>
    </location>
</feature>
<dbReference type="InterPro" id="IPR014710">
    <property type="entry name" value="RmlC-like_jellyroll"/>
</dbReference>
<dbReference type="SUPFAM" id="SSF51182">
    <property type="entry name" value="RmlC-like cupins"/>
    <property type="match status" value="1"/>
</dbReference>
<evidence type="ECO:0000313" key="3">
    <source>
        <dbReference type="EMBL" id="QOK23149.1"/>
    </source>
</evidence>
<dbReference type="GO" id="GO:0004475">
    <property type="term" value="F:mannose-1-phosphate guanylyltransferase (GTP) activity"/>
    <property type="evidence" value="ECO:0007669"/>
    <property type="project" value="TreeGrafter"/>
</dbReference>
<dbReference type="CDD" id="cd02213">
    <property type="entry name" value="cupin_PMI_typeII_C"/>
    <property type="match status" value="1"/>
</dbReference>
<dbReference type="Gene3D" id="2.60.120.10">
    <property type="entry name" value="Jelly Rolls"/>
    <property type="match status" value="1"/>
</dbReference>
<name>A0A1L3MDF4_9MICO</name>
<evidence type="ECO:0000313" key="2">
    <source>
        <dbReference type="EMBL" id="APH00373.1"/>
    </source>
</evidence>
<evidence type="ECO:0000313" key="5">
    <source>
        <dbReference type="Proteomes" id="UP000182938"/>
    </source>
</evidence>
<dbReference type="GO" id="GO:0009298">
    <property type="term" value="P:GDP-mannose biosynthetic process"/>
    <property type="evidence" value="ECO:0007669"/>
    <property type="project" value="TreeGrafter"/>
</dbReference>
<dbReference type="AlphaFoldDB" id="A0A1L3MDF4"/>
<dbReference type="InterPro" id="IPR011051">
    <property type="entry name" value="RmlC_Cupin_sf"/>
</dbReference>
<keyword evidence="5" id="KW-1185">Reference proteome</keyword>
<proteinExistence type="predicted"/>
<evidence type="ECO:0000313" key="4">
    <source>
        <dbReference type="EMBL" id="SMC73744.1"/>
    </source>
</evidence>
<evidence type="ECO:0000259" key="1">
    <source>
        <dbReference type="Pfam" id="PF01050"/>
    </source>
</evidence>
<dbReference type="Proteomes" id="UP000192634">
    <property type="component" value="Unassembled WGS sequence"/>
</dbReference>
<evidence type="ECO:0000313" key="7">
    <source>
        <dbReference type="Proteomes" id="UP000593998"/>
    </source>
</evidence>
<dbReference type="GO" id="GO:0016853">
    <property type="term" value="F:isomerase activity"/>
    <property type="evidence" value="ECO:0007669"/>
    <property type="project" value="UniProtKB-KW"/>
</dbReference>
<dbReference type="GO" id="GO:0005976">
    <property type="term" value="P:polysaccharide metabolic process"/>
    <property type="evidence" value="ECO:0007669"/>
    <property type="project" value="InterPro"/>
</dbReference>
<dbReference type="EMBL" id="FWXN01000008">
    <property type="protein sequence ID" value="SMC73744.1"/>
    <property type="molecule type" value="Genomic_DNA"/>
</dbReference>
<dbReference type="Proteomes" id="UP000593998">
    <property type="component" value="Chromosome"/>
</dbReference>
<dbReference type="RefSeq" id="WP_072623546.1">
    <property type="nucleotide sequence ID" value="NZ_CBDRLL010000014.1"/>
</dbReference>
<organism evidence="2 5">
    <name type="scientific">Janibacter indicus</name>
    <dbReference type="NCBI Taxonomy" id="857417"/>
    <lineage>
        <taxon>Bacteria</taxon>
        <taxon>Bacillati</taxon>
        <taxon>Actinomycetota</taxon>
        <taxon>Actinomycetes</taxon>
        <taxon>Micrococcales</taxon>
        <taxon>Intrasporangiaceae</taxon>
        <taxon>Janibacter</taxon>
    </lineage>
</organism>
<dbReference type="EMBL" id="CP013290">
    <property type="protein sequence ID" value="APH00373.1"/>
    <property type="molecule type" value="Genomic_DNA"/>
</dbReference>
<dbReference type="InterPro" id="IPR051161">
    <property type="entry name" value="Mannose-6P_isomerase_type2"/>
</dbReference>